<evidence type="ECO:0000256" key="4">
    <source>
        <dbReference type="PROSITE-ProRule" id="PRU00433"/>
    </source>
</evidence>
<evidence type="ECO:0000256" key="2">
    <source>
        <dbReference type="ARBA" id="ARBA00022723"/>
    </source>
</evidence>
<keyword evidence="7" id="KW-1185">Reference proteome</keyword>
<dbReference type="GO" id="GO:0004130">
    <property type="term" value="F:cytochrome-c peroxidase activity"/>
    <property type="evidence" value="ECO:0007669"/>
    <property type="project" value="TreeGrafter"/>
</dbReference>
<accession>A0A502FAS8</accession>
<dbReference type="GO" id="GO:0046872">
    <property type="term" value="F:metal ion binding"/>
    <property type="evidence" value="ECO:0007669"/>
    <property type="project" value="UniProtKB-KW"/>
</dbReference>
<dbReference type="PROSITE" id="PS51007">
    <property type="entry name" value="CYTC"/>
    <property type="match status" value="1"/>
</dbReference>
<evidence type="ECO:0000256" key="3">
    <source>
        <dbReference type="ARBA" id="ARBA00023004"/>
    </source>
</evidence>
<dbReference type="SUPFAM" id="SSF46626">
    <property type="entry name" value="Cytochrome c"/>
    <property type="match status" value="1"/>
</dbReference>
<dbReference type="InterPro" id="IPR051395">
    <property type="entry name" value="Cytochrome_c_Peroxidase/MauG"/>
</dbReference>
<comment type="caution">
    <text evidence="6">The sequence shown here is derived from an EMBL/GenBank/DDBJ whole genome shotgun (WGS) entry which is preliminary data.</text>
</comment>
<keyword evidence="3 4" id="KW-0408">Iron</keyword>
<feature type="domain" description="Cytochrome c" evidence="5">
    <location>
        <begin position="367"/>
        <end position="544"/>
    </location>
</feature>
<keyword evidence="2 4" id="KW-0479">Metal-binding</keyword>
<dbReference type="Pfam" id="PF13442">
    <property type="entry name" value="Cytochrome_CBB3"/>
    <property type="match status" value="1"/>
</dbReference>
<sequence length="544" mass="57521">MKRPWWVLAASALVVIVVALWGTARWTTESLTRPAIDTDAPAAMRGAAAFEGAGFGGIGMDALSSNAVPWRLVAAALVLEERRRDPRAPLDATTLDRVLRRFGFLTGATIVNRPPGASPTATGLPLGITAGDVAPIGGSVIRVANLGCAACHAGVTYAADGRPLHDRAMLGMPNSSIDLEAYTLAIFRALRRFAGSDQLLPAVATLYPEMNWRERASLRLLVLPLARKRLAELAGVDRPLPFPNGAPGSTNGVAALKAALNQPMLGHGRDDAGVVSIPDLGDRVWRTSLLADGAYAVPGQPSQSATTPAMITAVHLRSLAAITTFFTVPSMGVHPDKAIASLDDATAIMDFLKGYRPQRFPGTIDPAQATRGGVVYARQCAACHGSYSAGLTPRLTRFPNWQGGVGTDPLRAAVFDRSLADAVAGTAYRTRIAVRTGHGYVAPPLTGIWASAPYLHNGSVPTLAMLLAPETRVPRFMVGGHALDFATVGVKLTPNGAYPSAYRPFSQASWIDTRSAGRGNGGHRFGEVLSKRDRAALIEYMKLF</sequence>
<dbReference type="InterPro" id="IPR009056">
    <property type="entry name" value="Cyt_c-like_dom"/>
</dbReference>
<proteinExistence type="predicted"/>
<reference evidence="6 7" key="1">
    <citation type="journal article" date="2019" name="Environ. Microbiol.">
        <title>Species interactions and distinct microbial communities in high Arctic permafrost affected cryosols are associated with the CH4 and CO2 gas fluxes.</title>
        <authorList>
            <person name="Altshuler I."/>
            <person name="Hamel J."/>
            <person name="Turney S."/>
            <person name="Magnuson E."/>
            <person name="Levesque R."/>
            <person name="Greer C."/>
            <person name="Whyte L.G."/>
        </authorList>
    </citation>
    <scope>NUCLEOTIDE SEQUENCE [LARGE SCALE GENOMIC DNA]</scope>
    <source>
        <strain evidence="6 7">E6.1</strain>
    </source>
</reference>
<dbReference type="PANTHER" id="PTHR30600:SF9">
    <property type="entry name" value="BLR7738 PROTEIN"/>
    <property type="match status" value="1"/>
</dbReference>
<evidence type="ECO:0000256" key="1">
    <source>
        <dbReference type="ARBA" id="ARBA00022617"/>
    </source>
</evidence>
<dbReference type="PANTHER" id="PTHR30600">
    <property type="entry name" value="CYTOCHROME C PEROXIDASE-RELATED"/>
    <property type="match status" value="1"/>
</dbReference>
<keyword evidence="1 4" id="KW-0349">Heme</keyword>
<dbReference type="Proteomes" id="UP000319931">
    <property type="component" value="Unassembled WGS sequence"/>
</dbReference>
<dbReference type="Pfam" id="PF21419">
    <property type="entry name" value="RoxA-like_Cyt-c"/>
    <property type="match status" value="1"/>
</dbReference>
<dbReference type="EMBL" id="RCZC01000013">
    <property type="protein sequence ID" value="TPG46515.1"/>
    <property type="molecule type" value="Genomic_DNA"/>
</dbReference>
<dbReference type="RefSeq" id="WP_140852634.1">
    <property type="nucleotide sequence ID" value="NZ_RCZC01000013.1"/>
</dbReference>
<dbReference type="AlphaFoldDB" id="A0A502FAS8"/>
<evidence type="ECO:0000313" key="6">
    <source>
        <dbReference type="EMBL" id="TPG46515.1"/>
    </source>
</evidence>
<dbReference type="InterPro" id="IPR036909">
    <property type="entry name" value="Cyt_c-like_dom_sf"/>
</dbReference>
<name>A0A502FAS8_9SPHN</name>
<dbReference type="GO" id="GO:0009055">
    <property type="term" value="F:electron transfer activity"/>
    <property type="evidence" value="ECO:0007669"/>
    <property type="project" value="InterPro"/>
</dbReference>
<gene>
    <name evidence="6" type="ORF">EAH76_23115</name>
</gene>
<protein>
    <recommendedName>
        <fullName evidence="5">Cytochrome c domain-containing protein</fullName>
    </recommendedName>
</protein>
<dbReference type="Gene3D" id="1.10.760.10">
    <property type="entry name" value="Cytochrome c-like domain"/>
    <property type="match status" value="1"/>
</dbReference>
<evidence type="ECO:0000259" key="5">
    <source>
        <dbReference type="PROSITE" id="PS51007"/>
    </source>
</evidence>
<dbReference type="OrthoDB" id="417271at2"/>
<evidence type="ECO:0000313" key="7">
    <source>
        <dbReference type="Proteomes" id="UP000319931"/>
    </source>
</evidence>
<dbReference type="GO" id="GO:0020037">
    <property type="term" value="F:heme binding"/>
    <property type="evidence" value="ECO:0007669"/>
    <property type="project" value="InterPro"/>
</dbReference>
<organism evidence="6 7">
    <name type="scientific">Sphingomonas glacialis</name>
    <dbReference type="NCBI Taxonomy" id="658225"/>
    <lineage>
        <taxon>Bacteria</taxon>
        <taxon>Pseudomonadati</taxon>
        <taxon>Pseudomonadota</taxon>
        <taxon>Alphaproteobacteria</taxon>
        <taxon>Sphingomonadales</taxon>
        <taxon>Sphingomonadaceae</taxon>
        <taxon>Sphingomonas</taxon>
    </lineage>
</organism>